<evidence type="ECO:0000259" key="7">
    <source>
        <dbReference type="PROSITE" id="PS50240"/>
    </source>
</evidence>
<evidence type="ECO:0000256" key="5">
    <source>
        <dbReference type="ARBA" id="ARBA00024195"/>
    </source>
</evidence>
<sequence>MAKKLCIIGRFRVKMLVRSLTRFILLMWCLLLASSQITDQNYVSCPGGGICIPSYLCENGTINTNGDGLIDLRFGGEDQCPLDLVCCRDTNAEEGTGECNATCVEFYQCFDDVHDSLMEKENLYCPNDKVCCRNVRQITPIQKCMGQCVPSSQCYNWNDKDRIDLRFVDGDCNDENLVCCMEPEITIPQLGSAELCNGRCVPPQQCSNVTMDATNSDMIDLRQIGRACPEDLICCSDEVKPKPTCQGMCTPASECLIVSSTPFGKDAIDLRDTSNGCDRAGLVCCKELINPTPSSQSVCDGSCVPVSQCGITNAGGNEDIDLRISDSACPYESICCKTEPKLIQASCTCVPFHQCLDDMTNSTHVDLRLNTEQCSSQQICCQKIKPILQELSIPQPAECRGACVPFHQCQNETFNTDGSGIIIPRSYNGCTDDLVCCDDLSKTSEIVDQQICEGRCVPSDECPGGTNNIFGLGLINLRRRSHNICQGNLVCCVESLPTTENNVQTINNCKGKCVPSADCNTFIKDSIDVRIYGDCPRDLVCCAATDPSPESALVTTIKPDRIKCNGFCVSLEQCGDPAFEMMNHIIDLRFGSGENDCTIGTVCCTNPIRKSPEEEQWLHWIQDMNNMVDHQDTKTIDKCYLDIDLRTNRIRHDEVPWLTTIWRRKEYLQNWETEYICAGALIRSDVVLLPADCIHGDTSDRLLVRIGNYDLTSTNGYQEHHVAKKVIHPDFNKAFNTDNIALLFLRERSGTNHPMACIFDPNEAFNDRDCLAVGWNYLHFLGTGTSSIEPNKQHISILRSPNCPLRTLCTAGRDPSNQSCNRMHGATVICPDRMGQQNWKIVGMVPKNNERCDVNGIPETLVSLPQVAPWIREQLSPSFVQKPVDLGPSRKYLPAL</sequence>
<name>A0ABM1XYH0_AEDAL</name>
<evidence type="ECO:0000313" key="9">
    <source>
        <dbReference type="Proteomes" id="UP000069940"/>
    </source>
</evidence>
<keyword evidence="3" id="KW-0720">Serine protease</keyword>
<feature type="signal peptide" evidence="6">
    <location>
        <begin position="1"/>
        <end position="35"/>
    </location>
</feature>
<dbReference type="InterPro" id="IPR043504">
    <property type="entry name" value="Peptidase_S1_PA_chymotrypsin"/>
</dbReference>
<feature type="domain" description="Peptidase S1" evidence="7">
    <location>
        <begin position="627"/>
        <end position="876"/>
    </location>
</feature>
<dbReference type="SMART" id="SM00020">
    <property type="entry name" value="Tryp_SPc"/>
    <property type="match status" value="1"/>
</dbReference>
<dbReference type="Pfam" id="PF00089">
    <property type="entry name" value="Trypsin"/>
    <property type="match status" value="1"/>
</dbReference>
<dbReference type="Proteomes" id="UP000069940">
    <property type="component" value="Unassembled WGS sequence"/>
</dbReference>
<reference evidence="9" key="1">
    <citation type="journal article" date="2015" name="Proc. Natl. Acad. Sci. U.S.A.">
        <title>Genome sequence of the Asian Tiger mosquito, Aedes albopictus, reveals insights into its biology, genetics, and evolution.</title>
        <authorList>
            <person name="Chen X.G."/>
            <person name="Jiang X."/>
            <person name="Gu J."/>
            <person name="Xu M."/>
            <person name="Wu Y."/>
            <person name="Deng Y."/>
            <person name="Zhang C."/>
            <person name="Bonizzoni M."/>
            <person name="Dermauw W."/>
            <person name="Vontas J."/>
            <person name="Armbruster P."/>
            <person name="Huang X."/>
            <person name="Yang Y."/>
            <person name="Zhang H."/>
            <person name="He W."/>
            <person name="Peng H."/>
            <person name="Liu Y."/>
            <person name="Wu K."/>
            <person name="Chen J."/>
            <person name="Lirakis M."/>
            <person name="Topalis P."/>
            <person name="Van Leeuwen T."/>
            <person name="Hall A.B."/>
            <person name="Jiang X."/>
            <person name="Thorpe C."/>
            <person name="Mueller R.L."/>
            <person name="Sun C."/>
            <person name="Waterhouse R.M."/>
            <person name="Yan G."/>
            <person name="Tu Z.J."/>
            <person name="Fang X."/>
            <person name="James A.A."/>
        </authorList>
    </citation>
    <scope>NUCLEOTIDE SEQUENCE [LARGE SCALE GENOMIC DNA]</scope>
    <source>
        <strain evidence="9">Foshan</strain>
    </source>
</reference>
<accession>A0ABM1XYH0</accession>
<dbReference type="PROSITE" id="PS50240">
    <property type="entry name" value="TRYPSIN_DOM"/>
    <property type="match status" value="1"/>
</dbReference>
<evidence type="ECO:0000256" key="4">
    <source>
        <dbReference type="ARBA" id="ARBA00023157"/>
    </source>
</evidence>
<dbReference type="EnsemblMetazoa" id="AALFPA23_004007.R4738">
    <property type="protein sequence ID" value="AALFPA23_004007.P4738"/>
    <property type="gene ID" value="AALFPA23_004007"/>
</dbReference>
<reference evidence="8" key="2">
    <citation type="submission" date="2025-05" db="UniProtKB">
        <authorList>
            <consortium name="EnsemblMetazoa"/>
        </authorList>
    </citation>
    <scope>IDENTIFICATION</scope>
    <source>
        <strain evidence="8">Foshan</strain>
    </source>
</reference>
<evidence type="ECO:0000256" key="1">
    <source>
        <dbReference type="ARBA" id="ARBA00022670"/>
    </source>
</evidence>
<dbReference type="Gene3D" id="2.40.10.10">
    <property type="entry name" value="Trypsin-like serine proteases"/>
    <property type="match status" value="1"/>
</dbReference>
<proteinExistence type="inferred from homology"/>
<dbReference type="SUPFAM" id="SSF50494">
    <property type="entry name" value="Trypsin-like serine proteases"/>
    <property type="match status" value="1"/>
</dbReference>
<dbReference type="InterPro" id="IPR009003">
    <property type="entry name" value="Peptidase_S1_PA"/>
</dbReference>
<evidence type="ECO:0000256" key="6">
    <source>
        <dbReference type="SAM" id="SignalP"/>
    </source>
</evidence>
<dbReference type="InterPro" id="IPR001254">
    <property type="entry name" value="Trypsin_dom"/>
</dbReference>
<keyword evidence="1" id="KW-0645">Protease</keyword>
<dbReference type="GeneID" id="115257757"/>
<dbReference type="Pfam" id="PF18322">
    <property type="entry name" value="CLIP_1"/>
    <property type="match status" value="2"/>
</dbReference>
<evidence type="ECO:0000313" key="8">
    <source>
        <dbReference type="EnsemblMetazoa" id="AALFPA23_004007.P4738"/>
    </source>
</evidence>
<dbReference type="RefSeq" id="XP_029713555.2">
    <property type="nucleotide sequence ID" value="XM_029857695.2"/>
</dbReference>
<keyword evidence="6" id="KW-0732">Signal</keyword>
<dbReference type="InterPro" id="IPR041515">
    <property type="entry name" value="PPAF-2-like_Clip"/>
</dbReference>
<keyword evidence="9" id="KW-1185">Reference proteome</keyword>
<dbReference type="PANTHER" id="PTHR24276">
    <property type="entry name" value="POLYSERASE-RELATED"/>
    <property type="match status" value="1"/>
</dbReference>
<comment type="similarity">
    <text evidence="5">Belongs to the peptidase S1 family. CLIP subfamily.</text>
</comment>
<protein>
    <recommendedName>
        <fullName evidence="7">Peptidase S1 domain-containing protein</fullName>
    </recommendedName>
</protein>
<dbReference type="PANTHER" id="PTHR24276:SF98">
    <property type="entry name" value="FI18310P1-RELATED"/>
    <property type="match status" value="1"/>
</dbReference>
<organism evidence="8 9">
    <name type="scientific">Aedes albopictus</name>
    <name type="common">Asian tiger mosquito</name>
    <name type="synonym">Stegomyia albopicta</name>
    <dbReference type="NCBI Taxonomy" id="7160"/>
    <lineage>
        <taxon>Eukaryota</taxon>
        <taxon>Metazoa</taxon>
        <taxon>Ecdysozoa</taxon>
        <taxon>Arthropoda</taxon>
        <taxon>Hexapoda</taxon>
        <taxon>Insecta</taxon>
        <taxon>Pterygota</taxon>
        <taxon>Neoptera</taxon>
        <taxon>Endopterygota</taxon>
        <taxon>Diptera</taxon>
        <taxon>Nematocera</taxon>
        <taxon>Culicoidea</taxon>
        <taxon>Culicidae</taxon>
        <taxon>Culicinae</taxon>
        <taxon>Aedini</taxon>
        <taxon>Aedes</taxon>
        <taxon>Stegomyia</taxon>
    </lineage>
</organism>
<dbReference type="InterPro" id="IPR050430">
    <property type="entry name" value="Peptidase_S1"/>
</dbReference>
<evidence type="ECO:0000256" key="3">
    <source>
        <dbReference type="ARBA" id="ARBA00022825"/>
    </source>
</evidence>
<keyword evidence="2" id="KW-0378">Hydrolase</keyword>
<keyword evidence="4" id="KW-1015">Disulfide bond</keyword>
<evidence type="ECO:0000256" key="2">
    <source>
        <dbReference type="ARBA" id="ARBA00022801"/>
    </source>
</evidence>
<feature type="chain" id="PRO_5045039378" description="Peptidase S1 domain-containing protein" evidence="6">
    <location>
        <begin position="36"/>
        <end position="896"/>
    </location>
</feature>